<sequence>MSKKKFSGKQLFKGLFVGGLLGGTTALLFAPRSGKETKELITKEVDDSIKLITDVKNNAEDVQFHAANLQHLSETMVPEFLEDTQRALNKFDFKAKHRIEDIKKQLEKINTEVENLTNQLDE</sequence>
<organism evidence="1 2">
    <name type="scientific">Candidatus Vagococcus giribetii</name>
    <dbReference type="NCBI Taxonomy" id="2230876"/>
    <lineage>
        <taxon>Bacteria</taxon>
        <taxon>Bacillati</taxon>
        <taxon>Bacillota</taxon>
        <taxon>Bacilli</taxon>
        <taxon>Lactobacillales</taxon>
        <taxon>Enterococcaceae</taxon>
        <taxon>Vagococcus</taxon>
    </lineage>
</organism>
<comment type="caution">
    <text evidence="1">The sequence shown here is derived from an EMBL/GenBank/DDBJ whole genome shotgun (WGS) entry which is preliminary data.</text>
</comment>
<dbReference type="Pfam" id="PF12732">
    <property type="entry name" value="YtxH"/>
    <property type="match status" value="1"/>
</dbReference>
<dbReference type="InterPro" id="IPR052928">
    <property type="entry name" value="Desiccation-related_membrane"/>
</dbReference>
<keyword evidence="2" id="KW-1185">Reference proteome</keyword>
<name>A0ABS3HSB9_9ENTE</name>
<evidence type="ECO:0000313" key="1">
    <source>
        <dbReference type="EMBL" id="MBO0476649.1"/>
    </source>
</evidence>
<dbReference type="PANTHER" id="PTHR35792">
    <property type="entry name" value="GENERAL STRESS PROTEIN"/>
    <property type="match status" value="1"/>
</dbReference>
<dbReference type="InterPro" id="IPR024623">
    <property type="entry name" value="YtxH"/>
</dbReference>
<reference evidence="1 2" key="1">
    <citation type="submission" date="2021-03" db="EMBL/GenBank/DDBJ databases">
        <title>Enterococcal diversity collection.</title>
        <authorList>
            <person name="Gilmore M.S."/>
            <person name="Schwartzman J."/>
            <person name="Van Tyne D."/>
            <person name="Martin M."/>
            <person name="Earl A.M."/>
            <person name="Manson A.L."/>
            <person name="Straub T."/>
            <person name="Salamzade R."/>
            <person name="Saavedra J."/>
            <person name="Lebreton F."/>
            <person name="Prichula J."/>
            <person name="Schaufler K."/>
            <person name="Gaca A."/>
            <person name="Sgardioli B."/>
            <person name="Wagenaar J."/>
            <person name="Strong T."/>
        </authorList>
    </citation>
    <scope>NUCLEOTIDE SEQUENCE [LARGE SCALE GENOMIC DNA]</scope>
    <source>
        <strain evidence="1 2">DIV0080</strain>
    </source>
</reference>
<protein>
    <submittedName>
        <fullName evidence="1">YtxH domain-containing protein</fullName>
    </submittedName>
</protein>
<dbReference type="RefSeq" id="WP_206965847.1">
    <property type="nucleotide sequence ID" value="NZ_JAFLVX010000016.1"/>
</dbReference>
<dbReference type="EMBL" id="JAFLVX010000016">
    <property type="protein sequence ID" value="MBO0476649.1"/>
    <property type="molecule type" value="Genomic_DNA"/>
</dbReference>
<gene>
    <name evidence="1" type="ORF">DOK76_06170</name>
</gene>
<dbReference type="Proteomes" id="UP000664857">
    <property type="component" value="Unassembled WGS sequence"/>
</dbReference>
<accession>A0ABS3HSB9</accession>
<dbReference type="PANTHER" id="PTHR35792:SF1">
    <property type="entry name" value="SLL0268 PROTEIN"/>
    <property type="match status" value="1"/>
</dbReference>
<proteinExistence type="predicted"/>
<evidence type="ECO:0000313" key="2">
    <source>
        <dbReference type="Proteomes" id="UP000664857"/>
    </source>
</evidence>